<feature type="transmembrane region" description="Helical" evidence="1">
    <location>
        <begin position="313"/>
        <end position="337"/>
    </location>
</feature>
<feature type="transmembrane region" description="Helical" evidence="1">
    <location>
        <begin position="172"/>
        <end position="188"/>
    </location>
</feature>
<protein>
    <submittedName>
        <fullName evidence="3">Acyltransferase family protein</fullName>
    </submittedName>
</protein>
<name>A0ABT1CX57_9HYPH</name>
<evidence type="ECO:0000259" key="2">
    <source>
        <dbReference type="Pfam" id="PF01757"/>
    </source>
</evidence>
<dbReference type="InterPro" id="IPR050879">
    <property type="entry name" value="Acyltransferase_3"/>
</dbReference>
<feature type="transmembrane region" description="Helical" evidence="1">
    <location>
        <begin position="53"/>
        <end position="72"/>
    </location>
</feature>
<feature type="transmembrane region" description="Helical" evidence="1">
    <location>
        <begin position="253"/>
        <end position="271"/>
    </location>
</feature>
<feature type="domain" description="Acyltransferase 3" evidence="2">
    <location>
        <begin position="15"/>
        <end position="329"/>
    </location>
</feature>
<dbReference type="PANTHER" id="PTHR23028">
    <property type="entry name" value="ACETYLTRANSFERASE"/>
    <property type="match status" value="1"/>
</dbReference>
<keyword evidence="4" id="KW-1185">Reference proteome</keyword>
<feature type="transmembrane region" description="Helical" evidence="1">
    <location>
        <begin position="93"/>
        <end position="112"/>
    </location>
</feature>
<sequence length="364" mass="40619">MGEAKSSYASTETLYSVQYLRAAAALAVVYYHVSALSQETWGLDPERIDHVGAAGVDLFFVISGFVMAMIVGRPGAFDGREFWIRRIARVVPAYWVITFAVFALAWFMPHLFNSTTADLSTLMTSLSFLALDHGDGNTTPLLVVGWTLNYEIFFYAIVALTAGLFGDRRLHGASLLIISLVALGLWVRPEDPSLAFYTDPILLEFVFGILIYRTWSRTRQLHHGLALAMFLSGTVLLVLQWERPVGDLRMLFWGVPAAAVLYGALGTLTFRSPLLARLGEWSYALYLTHVFVITLYIKHIISAVTTIELPWQVHYLIMTIFTVAGAAAYHMVVEAPLSRWTLRSLRRPQPALKQTVRPTTGPAE</sequence>
<dbReference type="PANTHER" id="PTHR23028:SF131">
    <property type="entry name" value="BLR2367 PROTEIN"/>
    <property type="match status" value="1"/>
</dbReference>
<comment type="caution">
    <text evidence="3">The sequence shown here is derived from an EMBL/GenBank/DDBJ whole genome shotgun (WGS) entry which is preliminary data.</text>
</comment>
<organism evidence="3 4">
    <name type="scientific">Hoeflea alexandrii</name>
    <dbReference type="NCBI Taxonomy" id="288436"/>
    <lineage>
        <taxon>Bacteria</taxon>
        <taxon>Pseudomonadati</taxon>
        <taxon>Pseudomonadota</taxon>
        <taxon>Alphaproteobacteria</taxon>
        <taxon>Hyphomicrobiales</taxon>
        <taxon>Rhizobiaceae</taxon>
        <taxon>Hoeflea</taxon>
    </lineage>
</organism>
<keyword evidence="3" id="KW-0012">Acyltransferase</keyword>
<dbReference type="Pfam" id="PF01757">
    <property type="entry name" value="Acyl_transf_3"/>
    <property type="match status" value="1"/>
</dbReference>
<reference evidence="3 4" key="1">
    <citation type="submission" date="2020-01" db="EMBL/GenBank/DDBJ databases">
        <title>Genomes of bacteria type strains.</title>
        <authorList>
            <person name="Chen J."/>
            <person name="Zhu S."/>
            <person name="Yang J."/>
        </authorList>
    </citation>
    <scope>NUCLEOTIDE SEQUENCE [LARGE SCALE GENOMIC DNA]</scope>
    <source>
        <strain evidence="3 4">DSM 16655</strain>
    </source>
</reference>
<proteinExistence type="predicted"/>
<feature type="transmembrane region" description="Helical" evidence="1">
    <location>
        <begin position="283"/>
        <end position="301"/>
    </location>
</feature>
<evidence type="ECO:0000256" key="1">
    <source>
        <dbReference type="SAM" id="Phobius"/>
    </source>
</evidence>
<dbReference type="Proteomes" id="UP001320715">
    <property type="component" value="Unassembled WGS sequence"/>
</dbReference>
<feature type="transmembrane region" description="Helical" evidence="1">
    <location>
        <begin position="12"/>
        <end position="33"/>
    </location>
</feature>
<keyword evidence="1" id="KW-0812">Transmembrane</keyword>
<feature type="transmembrane region" description="Helical" evidence="1">
    <location>
        <begin position="141"/>
        <end position="165"/>
    </location>
</feature>
<keyword evidence="3" id="KW-0808">Transferase</keyword>
<dbReference type="EMBL" id="JAAAML010000003">
    <property type="protein sequence ID" value="MCO6410135.1"/>
    <property type="molecule type" value="Genomic_DNA"/>
</dbReference>
<feature type="transmembrane region" description="Helical" evidence="1">
    <location>
        <begin position="194"/>
        <end position="212"/>
    </location>
</feature>
<keyword evidence="1" id="KW-1133">Transmembrane helix</keyword>
<gene>
    <name evidence="3" type="ORF">GTW23_18280</name>
</gene>
<evidence type="ECO:0000313" key="3">
    <source>
        <dbReference type="EMBL" id="MCO6410135.1"/>
    </source>
</evidence>
<accession>A0ABT1CX57</accession>
<evidence type="ECO:0000313" key="4">
    <source>
        <dbReference type="Proteomes" id="UP001320715"/>
    </source>
</evidence>
<dbReference type="InterPro" id="IPR002656">
    <property type="entry name" value="Acyl_transf_3_dom"/>
</dbReference>
<keyword evidence="1" id="KW-0472">Membrane</keyword>
<dbReference type="GO" id="GO:0016746">
    <property type="term" value="F:acyltransferase activity"/>
    <property type="evidence" value="ECO:0007669"/>
    <property type="project" value="UniProtKB-KW"/>
</dbReference>
<feature type="transmembrane region" description="Helical" evidence="1">
    <location>
        <begin position="224"/>
        <end position="241"/>
    </location>
</feature>
<dbReference type="RefSeq" id="WP_252916847.1">
    <property type="nucleotide sequence ID" value="NZ_JAAAML010000003.1"/>
</dbReference>